<accession>A0ABW4DLY2</accession>
<evidence type="ECO:0000256" key="2">
    <source>
        <dbReference type="SAM" id="MobiDB-lite"/>
    </source>
</evidence>
<feature type="signal peptide" evidence="3">
    <location>
        <begin position="1"/>
        <end position="21"/>
    </location>
</feature>
<evidence type="ECO:0000256" key="3">
    <source>
        <dbReference type="SAM" id="SignalP"/>
    </source>
</evidence>
<dbReference type="PROSITE" id="PS51257">
    <property type="entry name" value="PROKAR_LIPOPROTEIN"/>
    <property type="match status" value="1"/>
</dbReference>
<sequence>MKKVALLTAVFGLTLALGACSSSNDSSTAKSSESSVEKASKVDSKKESSSKKAESSEKAASSSRSIPTTDDQDWFYQNNVFYAGKETMTFTKSEVRDGIDDGTKVLVIYNTILNNSDEEQDPSNFYMVIQAKQKSV</sequence>
<proteinExistence type="predicted"/>
<dbReference type="RefSeq" id="WP_125578402.1">
    <property type="nucleotide sequence ID" value="NZ_JBHTOF010000021.1"/>
</dbReference>
<name>A0ABW4DLY2_9LACO</name>
<feature type="compositionally biased region" description="Basic and acidic residues" evidence="2">
    <location>
        <begin position="35"/>
        <end position="57"/>
    </location>
</feature>
<reference evidence="6" key="1">
    <citation type="journal article" date="2019" name="Int. J. Syst. Evol. Microbiol.">
        <title>The Global Catalogue of Microorganisms (GCM) 10K type strain sequencing project: providing services to taxonomists for standard genome sequencing and annotation.</title>
        <authorList>
            <consortium name="The Broad Institute Genomics Platform"/>
            <consortium name="The Broad Institute Genome Sequencing Center for Infectious Disease"/>
            <person name="Wu L."/>
            <person name="Ma J."/>
        </authorList>
    </citation>
    <scope>NUCLEOTIDE SEQUENCE [LARGE SCALE GENOMIC DNA]</scope>
    <source>
        <strain evidence="6">CCM 8951</strain>
    </source>
</reference>
<feature type="domain" description="DUF5067" evidence="4">
    <location>
        <begin position="69"/>
        <end position="135"/>
    </location>
</feature>
<dbReference type="Pfam" id="PF16729">
    <property type="entry name" value="DUF5067"/>
    <property type="match status" value="1"/>
</dbReference>
<feature type="chain" id="PRO_5045261340" evidence="3">
    <location>
        <begin position="22"/>
        <end position="136"/>
    </location>
</feature>
<keyword evidence="6" id="KW-1185">Reference proteome</keyword>
<feature type="compositionally biased region" description="Low complexity" evidence="2">
    <location>
        <begin position="21"/>
        <end position="34"/>
    </location>
</feature>
<dbReference type="Proteomes" id="UP001597244">
    <property type="component" value="Unassembled WGS sequence"/>
</dbReference>
<evidence type="ECO:0000313" key="5">
    <source>
        <dbReference type="EMBL" id="MFD1464984.1"/>
    </source>
</evidence>
<comment type="caution">
    <text evidence="5">The sequence shown here is derived from an EMBL/GenBank/DDBJ whole genome shotgun (WGS) entry which is preliminary data.</text>
</comment>
<gene>
    <name evidence="5" type="ORF">ACFQ4L_02620</name>
</gene>
<dbReference type="EMBL" id="JBHTOF010000021">
    <property type="protein sequence ID" value="MFD1464984.1"/>
    <property type="molecule type" value="Genomic_DNA"/>
</dbReference>
<protein>
    <submittedName>
        <fullName evidence="5">DUF5067 domain-containing protein</fullName>
    </submittedName>
</protein>
<dbReference type="InterPro" id="IPR029050">
    <property type="entry name" value="Immunoprotect_excell_Ig-like"/>
</dbReference>
<keyword evidence="1 3" id="KW-0732">Signal</keyword>
<organism evidence="5 6">
    <name type="scientific">Lapidilactobacillus mulanensis</name>
    <dbReference type="NCBI Taxonomy" id="2485999"/>
    <lineage>
        <taxon>Bacteria</taxon>
        <taxon>Bacillati</taxon>
        <taxon>Bacillota</taxon>
        <taxon>Bacilli</taxon>
        <taxon>Lactobacillales</taxon>
        <taxon>Lactobacillaceae</taxon>
        <taxon>Lapidilactobacillus</taxon>
    </lineage>
</organism>
<evidence type="ECO:0000313" key="6">
    <source>
        <dbReference type="Proteomes" id="UP001597244"/>
    </source>
</evidence>
<evidence type="ECO:0000259" key="4">
    <source>
        <dbReference type="Pfam" id="PF16729"/>
    </source>
</evidence>
<dbReference type="Gene3D" id="2.60.40.1240">
    <property type="match status" value="1"/>
</dbReference>
<feature type="region of interest" description="Disordered" evidence="2">
    <location>
        <begin position="19"/>
        <end position="71"/>
    </location>
</feature>
<dbReference type="InterPro" id="IPR031989">
    <property type="entry name" value="DUF5067"/>
</dbReference>
<evidence type="ECO:0000256" key="1">
    <source>
        <dbReference type="ARBA" id="ARBA00022729"/>
    </source>
</evidence>